<gene>
    <name evidence="2" type="ORF">DY000_02053077</name>
</gene>
<sequence length="307" mass="33462">MVTPIEMKQEQAQSNPEGESSEDGMKAGLLIQLAERGSWTARSIQLADGRVRRLARSNSTVRRVGLIQLVERHPASFRANLGEDCPSRSCMNGLAAIRSFCGVPESMEFRLPVSGEVAEFPQDGYFTDLSFSPTPDGLCTVRDLLHSGPSYWASFTLKQVRHAVALHCSRFQPGLPVEEGEESSMESGESTSMCSISPYPLSFAIGGRSPGFFRVGAGVISSGFFPHGFPCALSDRSEGVAKSSLLPRIRVVSRGRTTMVIAVKFPTCLARELMTLSRSANFFSKVENIFWTSSNAVVLRSSADMFD</sequence>
<organism evidence="2 3">
    <name type="scientific">Brassica cretica</name>
    <name type="common">Mustard</name>
    <dbReference type="NCBI Taxonomy" id="69181"/>
    <lineage>
        <taxon>Eukaryota</taxon>
        <taxon>Viridiplantae</taxon>
        <taxon>Streptophyta</taxon>
        <taxon>Embryophyta</taxon>
        <taxon>Tracheophyta</taxon>
        <taxon>Spermatophyta</taxon>
        <taxon>Magnoliopsida</taxon>
        <taxon>eudicotyledons</taxon>
        <taxon>Gunneridae</taxon>
        <taxon>Pentapetalae</taxon>
        <taxon>rosids</taxon>
        <taxon>malvids</taxon>
        <taxon>Brassicales</taxon>
        <taxon>Brassicaceae</taxon>
        <taxon>Brassiceae</taxon>
        <taxon>Brassica</taxon>
    </lineage>
</organism>
<reference evidence="2 3" key="1">
    <citation type="journal article" date="2020" name="BMC Genomics">
        <title>Intraspecific diversification of the crop wild relative Brassica cretica Lam. using demographic model selection.</title>
        <authorList>
            <person name="Kioukis A."/>
            <person name="Michalopoulou V.A."/>
            <person name="Briers L."/>
            <person name="Pirintsos S."/>
            <person name="Studholme D.J."/>
            <person name="Pavlidis P."/>
            <person name="Sarris P.F."/>
        </authorList>
    </citation>
    <scope>NUCLEOTIDE SEQUENCE [LARGE SCALE GENOMIC DNA]</scope>
    <source>
        <strain evidence="3">cv. PFS-1207/04</strain>
    </source>
</reference>
<name>A0ABQ7AK38_BRACR</name>
<feature type="region of interest" description="Disordered" evidence="1">
    <location>
        <begin position="1"/>
        <end position="23"/>
    </location>
</feature>
<evidence type="ECO:0000313" key="3">
    <source>
        <dbReference type="Proteomes" id="UP000266723"/>
    </source>
</evidence>
<accession>A0ABQ7AK38</accession>
<comment type="caution">
    <text evidence="2">The sequence shown here is derived from an EMBL/GenBank/DDBJ whole genome shotgun (WGS) entry which is preliminary data.</text>
</comment>
<dbReference type="EMBL" id="QGKV02002055">
    <property type="protein sequence ID" value="KAF3497971.1"/>
    <property type="molecule type" value="Genomic_DNA"/>
</dbReference>
<evidence type="ECO:0000313" key="2">
    <source>
        <dbReference type="EMBL" id="KAF3497971.1"/>
    </source>
</evidence>
<proteinExistence type="predicted"/>
<keyword evidence="3" id="KW-1185">Reference proteome</keyword>
<evidence type="ECO:0000256" key="1">
    <source>
        <dbReference type="SAM" id="MobiDB-lite"/>
    </source>
</evidence>
<dbReference type="Proteomes" id="UP000266723">
    <property type="component" value="Unassembled WGS sequence"/>
</dbReference>
<protein>
    <submittedName>
        <fullName evidence="2">Uncharacterized protein</fullName>
    </submittedName>
</protein>